<feature type="non-terminal residue" evidence="3">
    <location>
        <position position="1"/>
    </location>
</feature>
<keyword evidence="4" id="KW-1185">Reference proteome</keyword>
<evidence type="ECO:0000256" key="1">
    <source>
        <dbReference type="SAM" id="MobiDB-lite"/>
    </source>
</evidence>
<dbReference type="EMBL" id="JBHLSV010000038">
    <property type="protein sequence ID" value="MFC0676075.1"/>
    <property type="molecule type" value="Genomic_DNA"/>
</dbReference>
<dbReference type="Proteomes" id="UP001589793">
    <property type="component" value="Unassembled WGS sequence"/>
</dbReference>
<comment type="caution">
    <text evidence="3">The sequence shown here is derived from an EMBL/GenBank/DDBJ whole genome shotgun (WGS) entry which is preliminary data.</text>
</comment>
<feature type="signal peptide" evidence="2">
    <location>
        <begin position="1"/>
        <end position="26"/>
    </location>
</feature>
<feature type="chain" id="PRO_5045928201" evidence="2">
    <location>
        <begin position="27"/>
        <end position="424"/>
    </location>
</feature>
<proteinExistence type="predicted"/>
<name>A0ABV6RGG1_9MICO</name>
<protein>
    <submittedName>
        <fullName evidence="3">Asparagine synthetase B</fullName>
    </submittedName>
</protein>
<evidence type="ECO:0000313" key="3">
    <source>
        <dbReference type="EMBL" id="MFC0676075.1"/>
    </source>
</evidence>
<keyword evidence="2" id="KW-0732">Signal</keyword>
<evidence type="ECO:0000256" key="2">
    <source>
        <dbReference type="SAM" id="SignalP"/>
    </source>
</evidence>
<gene>
    <name evidence="3" type="ORF">ACFFF6_19160</name>
</gene>
<organism evidence="3 4">
    <name type="scientific">Brachybacterium hainanense</name>
    <dbReference type="NCBI Taxonomy" id="1541174"/>
    <lineage>
        <taxon>Bacteria</taxon>
        <taxon>Bacillati</taxon>
        <taxon>Actinomycetota</taxon>
        <taxon>Actinomycetes</taxon>
        <taxon>Micrococcales</taxon>
        <taxon>Dermabacteraceae</taxon>
        <taxon>Brachybacterium</taxon>
    </lineage>
</organism>
<evidence type="ECO:0000313" key="4">
    <source>
        <dbReference type="Proteomes" id="UP001589793"/>
    </source>
</evidence>
<reference evidence="3 4" key="1">
    <citation type="submission" date="2024-09" db="EMBL/GenBank/DDBJ databases">
        <authorList>
            <person name="Sun Q."/>
            <person name="Mori K."/>
        </authorList>
    </citation>
    <scope>NUCLEOTIDE SEQUENCE [LARGE SCALE GENOMIC DNA]</scope>
    <source>
        <strain evidence="3 4">CICC 10874</strain>
    </source>
</reference>
<dbReference type="SUPFAM" id="SSF144010">
    <property type="entry name" value="CofE-like"/>
    <property type="match status" value="1"/>
</dbReference>
<sequence>ITAARRNAARFGILVILPLLNTAVRAALRADARTDPAAALEALGPLANPSAAATRPEHPAAIDLEAWTSRLKGMLHQVFRSEQFARRGWADQRAVLEAFEDHIAGRSVGGAPVFWRLFLLELWMREVVEADPDAPEPETGEPLSLEDDHGRFDEPEPKDPLAANAGKDLDLELADAEGGTVARRYPIRTGKFAADTPMDPEIRRYVVDFFTALDAALEDEGPEARDHRDATLGRSWNLTVSEKIIAIMQGRSYFVWDVKPSWWASTLSRYVARTPAGIGLGDPVTMQLAIQEAGLPRVLLASAAGAAGKLVRKKGLFYQVVGGNVRAIDGPTEYSVYPANVSAKLPPKDPDAVAAHLNDVIRAAVPERWRDTFAGTVVMDANDIGRNTLGQAAPLSATHYELQFADNPLGQGREQTPMAIVFER</sequence>
<feature type="compositionally biased region" description="Basic and acidic residues" evidence="1">
    <location>
        <begin position="146"/>
        <end position="159"/>
    </location>
</feature>
<feature type="region of interest" description="Disordered" evidence="1">
    <location>
        <begin position="131"/>
        <end position="164"/>
    </location>
</feature>
<accession>A0ABV6RGG1</accession>